<evidence type="ECO:0000313" key="2">
    <source>
        <dbReference type="Proteomes" id="UP000887565"/>
    </source>
</evidence>
<feature type="compositionally biased region" description="Polar residues" evidence="1">
    <location>
        <begin position="171"/>
        <end position="183"/>
    </location>
</feature>
<sequence length="261" mass="29028">MTTPTHQIEMDAEATATSDQTLTDISGETTINTKATMDVVQPSPDIDPSIYLAQPVALPSPPMIAAVATARYIPPVRFSQQYVSDTQWDTLATTRKAYSFPLPPPRMLFLEHHWQDYPLTLRDQITEILIPATTTPPAMLQQIPWSLTAPIVAQSVPQAIVGQPPPMIQMDVQQPQQPSTSLANLDKHGQPIRKPAHYEHSIKGKTQQQEKVKYRKAHKACSMDEPHARHTLPPSTSCTEHGKMPSQHTTKGPEQQAKQKE</sequence>
<accession>A0A915IA94</accession>
<evidence type="ECO:0000313" key="3">
    <source>
        <dbReference type="WBParaSite" id="nRc.2.0.1.t11095-RA"/>
    </source>
</evidence>
<evidence type="ECO:0000256" key="1">
    <source>
        <dbReference type="SAM" id="MobiDB-lite"/>
    </source>
</evidence>
<dbReference type="WBParaSite" id="nRc.2.0.1.t11095-RA">
    <property type="protein sequence ID" value="nRc.2.0.1.t11095-RA"/>
    <property type="gene ID" value="nRc.2.0.1.g11095"/>
</dbReference>
<organism evidence="2 3">
    <name type="scientific">Romanomermis culicivorax</name>
    <name type="common">Nematode worm</name>
    <dbReference type="NCBI Taxonomy" id="13658"/>
    <lineage>
        <taxon>Eukaryota</taxon>
        <taxon>Metazoa</taxon>
        <taxon>Ecdysozoa</taxon>
        <taxon>Nematoda</taxon>
        <taxon>Enoplea</taxon>
        <taxon>Dorylaimia</taxon>
        <taxon>Mermithida</taxon>
        <taxon>Mermithoidea</taxon>
        <taxon>Mermithidae</taxon>
        <taxon>Romanomermis</taxon>
    </lineage>
</organism>
<keyword evidence="2" id="KW-1185">Reference proteome</keyword>
<dbReference type="AlphaFoldDB" id="A0A915IA94"/>
<feature type="compositionally biased region" description="Basic and acidic residues" evidence="1">
    <location>
        <begin position="196"/>
        <end position="212"/>
    </location>
</feature>
<name>A0A915IA94_ROMCU</name>
<dbReference type="Proteomes" id="UP000887565">
    <property type="component" value="Unplaced"/>
</dbReference>
<proteinExistence type="predicted"/>
<feature type="region of interest" description="Disordered" evidence="1">
    <location>
        <begin position="168"/>
        <end position="261"/>
    </location>
</feature>
<protein>
    <submittedName>
        <fullName evidence="3">Uncharacterized protein</fullName>
    </submittedName>
</protein>
<reference evidence="3" key="1">
    <citation type="submission" date="2022-11" db="UniProtKB">
        <authorList>
            <consortium name="WormBaseParasite"/>
        </authorList>
    </citation>
    <scope>IDENTIFICATION</scope>
</reference>